<organism evidence="1">
    <name type="scientific">Pseudomonas phage Cygsa01</name>
    <dbReference type="NCBI Taxonomy" id="3138529"/>
    <lineage>
        <taxon>Viruses</taxon>
    </lineage>
</organism>
<name>A0AAU6W3C2_9VIRU</name>
<dbReference type="EMBL" id="PP179332">
    <property type="protein sequence ID" value="XAI71166.1"/>
    <property type="molecule type" value="Genomic_DNA"/>
</dbReference>
<evidence type="ECO:0000313" key="1">
    <source>
        <dbReference type="EMBL" id="XAI71166.1"/>
    </source>
</evidence>
<reference evidence="1" key="1">
    <citation type="journal article" date="2024" name="J. Gen. Virol.">
        <title>Novel phages of Pseudomonas syringae unveil numerous potential auxiliary metabolic genes.</title>
        <authorList>
            <person name="Feltin C."/>
            <person name="Garneau J.R."/>
            <person name="Morris C.E."/>
            <person name="Berard A."/>
            <person name="Torres-Barcelo C."/>
        </authorList>
    </citation>
    <scope>NUCLEOTIDE SEQUENCE</scope>
</reference>
<sequence length="111" mass="12926">MVSTVYYEWGLEERFRAASDDHEEDEIIDTHHRDTYRGLMADMSPDDPASETYQAVVLIRNHDTQGRSWAYMEDGKLPSHFRDAWENEVCPVPQRYIIDVAAYAASLKKED</sequence>
<accession>A0AAU6W3C2</accession>
<gene>
    <name evidence="1" type="ORF">Cygsa01_00120</name>
</gene>
<protein>
    <submittedName>
        <fullName evidence="1">Uncharacterized protein</fullName>
    </submittedName>
</protein>
<proteinExistence type="predicted"/>